<dbReference type="InterPro" id="IPR001258">
    <property type="entry name" value="NHL_repeat"/>
</dbReference>
<dbReference type="NCBIfam" id="TIGR01509">
    <property type="entry name" value="HAD-SF-IA-v3"/>
    <property type="match status" value="1"/>
</dbReference>
<evidence type="ECO:0000256" key="2">
    <source>
        <dbReference type="PROSITE-ProRule" id="PRU00504"/>
    </source>
</evidence>
<keyword evidence="6" id="KW-1185">Reference proteome</keyword>
<dbReference type="PRINTS" id="PR00413">
    <property type="entry name" value="HADHALOGNASE"/>
</dbReference>
<dbReference type="AlphaFoldDB" id="A0AAD5DL31"/>
<organism evidence="5 6">
    <name type="scientific">Chlorella ohadii</name>
    <dbReference type="NCBI Taxonomy" id="2649997"/>
    <lineage>
        <taxon>Eukaryota</taxon>
        <taxon>Viridiplantae</taxon>
        <taxon>Chlorophyta</taxon>
        <taxon>core chlorophytes</taxon>
        <taxon>Trebouxiophyceae</taxon>
        <taxon>Chlorellales</taxon>
        <taxon>Chlorellaceae</taxon>
        <taxon>Chlorella clade</taxon>
        <taxon>Chlorella</taxon>
    </lineage>
</organism>
<dbReference type="InterPro" id="IPR011042">
    <property type="entry name" value="6-blade_b-propeller_TolB-like"/>
</dbReference>
<dbReference type="EMBL" id="JADXDR010000132">
    <property type="protein sequence ID" value="KAI7838238.1"/>
    <property type="molecule type" value="Genomic_DNA"/>
</dbReference>
<gene>
    <name evidence="5" type="ORF">COHA_007984</name>
</gene>
<feature type="region of interest" description="Disordered" evidence="3">
    <location>
        <begin position="878"/>
        <end position="899"/>
    </location>
</feature>
<dbReference type="SUPFAM" id="SSF56784">
    <property type="entry name" value="HAD-like"/>
    <property type="match status" value="1"/>
</dbReference>
<dbReference type="InterPro" id="IPR036249">
    <property type="entry name" value="Thioredoxin-like_sf"/>
</dbReference>
<dbReference type="Pfam" id="PF13905">
    <property type="entry name" value="Thioredoxin_8"/>
    <property type="match status" value="1"/>
</dbReference>
<feature type="compositionally biased region" description="Low complexity" evidence="3">
    <location>
        <begin position="889"/>
        <end position="899"/>
    </location>
</feature>
<dbReference type="Pfam" id="PF01436">
    <property type="entry name" value="NHL"/>
    <property type="match status" value="2"/>
</dbReference>
<dbReference type="Proteomes" id="UP001205105">
    <property type="component" value="Unassembled WGS sequence"/>
</dbReference>
<dbReference type="PROSITE" id="PS51352">
    <property type="entry name" value="THIOREDOXIN_2"/>
    <property type="match status" value="1"/>
</dbReference>
<dbReference type="SUPFAM" id="SSF52833">
    <property type="entry name" value="Thioredoxin-like"/>
    <property type="match status" value="1"/>
</dbReference>
<evidence type="ECO:0000256" key="3">
    <source>
        <dbReference type="SAM" id="MobiDB-lite"/>
    </source>
</evidence>
<feature type="repeat" description="NHL" evidence="2">
    <location>
        <begin position="776"/>
        <end position="811"/>
    </location>
</feature>
<dbReference type="PANTHER" id="PTHR46388">
    <property type="entry name" value="NHL REPEAT-CONTAINING PROTEIN 2"/>
    <property type="match status" value="1"/>
</dbReference>
<feature type="compositionally biased region" description="Pro residues" evidence="3">
    <location>
        <begin position="878"/>
        <end position="888"/>
    </location>
</feature>
<dbReference type="Gene3D" id="2.120.10.30">
    <property type="entry name" value="TolB, C-terminal domain"/>
    <property type="match status" value="3"/>
</dbReference>
<sequence length="1052" mass="109885">MDGVLCHSEEISRQAACEVMRELYGLEVQPEEFLPFTGTGEANFLGGVARKYGAPFKVESCKKRFFEIYLSKYCVPGCGIEHKGARELVEACRAAGLKTAVASSADRVKVDAQLSAANIPHELFDAIVSADVFERLKPAPDIFLSAAEQLGVHPSNCVVIEDAVAGVQAARAAGMRVIGVTTSLAPAVMEVAAPDLIYGGPQDISIADILGLKLRQQAQQQAQQAQQQGGATPPSSSSSRLPAERPTAAAAPSSSSASSSSSSASWLDGWVDLPAGYRTTRRDALKFLSLGGAFGSLWVGITRAQSLSYVSPQAILNALLPQAQLPAAAAETGGDGGRVAAFKRYIADLEKRGGGTAVPEIPAPANLEKRGGGTAVPEFPAGADWLNAPPLRMSRELRGKVTVLDFWTYCCINCMHILPDLAYVEKKYDGTPFAVVGVHSAKFEAEKDSEAIRSAVLRYEIEHPVVNDGGMTMWRALGVNSWPTLAVVSPNGRLIAMVAGEGHRQDIDDIVAAALEYYGEKGQLDDTPLPVALERERDPRLAASPLRFPGKLATDLAGNRLFISDSSNNRIVITDLKGNFIEQIGCGAAGLVDGSYEDAAFHRPQGVAYSPKRNCLYVADTEAHALREIDLRKKSVKTLAGSGVKGSDYSGGQKGAAQLLNSPWDLALDSNEQYLYIAMAGQHQIWRMDTATGVLANFSGSGYERNQNGTSALTTAWAQPSGLALAPSGDAIYVADSESSSVRRLDLGSGGSRLLVGGDPMFSDNLFRFGDKDGSGSDALLQHPLAVLTAPDGKVYVADSYNHRLKVLDPETATITAVAGSGSAGYKDGVGTAAQLSEPGGLAAGPDGTVILADTNNGLIRQFDPRTQRITTLALAKVPPPRRSPDGPPAGAAAAAEPPPGAALVRAPEAVAAGSGELQLAIRLPKGYHLTPGANSRFEAALVGGSGGSGSVQLQPAAGNLAEDGSGTTATATVKFSRQGGSGTGGSTDGSTALIRVLAKVYFCQDRDVCLFQEICFDVPLAPAVQQGQPAAAVPLQFALSASAPVVQLPGL</sequence>
<name>A0AAD5DL31_9CHLO</name>
<dbReference type="Gene3D" id="1.10.150.240">
    <property type="entry name" value="Putative phosphatase, domain 2"/>
    <property type="match status" value="1"/>
</dbReference>
<feature type="domain" description="Thioredoxin" evidence="4">
    <location>
        <begin position="370"/>
        <end position="516"/>
    </location>
</feature>
<dbReference type="InterPro" id="IPR023214">
    <property type="entry name" value="HAD_sf"/>
</dbReference>
<evidence type="ECO:0000313" key="5">
    <source>
        <dbReference type="EMBL" id="KAI7838238.1"/>
    </source>
</evidence>
<feature type="compositionally biased region" description="Low complexity" evidence="3">
    <location>
        <begin position="248"/>
        <end position="265"/>
    </location>
</feature>
<protein>
    <recommendedName>
        <fullName evidence="4">Thioredoxin domain-containing protein</fullName>
    </recommendedName>
</protein>
<dbReference type="InterPro" id="IPR012336">
    <property type="entry name" value="Thioredoxin-like_fold"/>
</dbReference>
<evidence type="ECO:0000313" key="6">
    <source>
        <dbReference type="Proteomes" id="UP001205105"/>
    </source>
</evidence>
<dbReference type="InterPro" id="IPR013766">
    <property type="entry name" value="Thioredoxin_domain"/>
</dbReference>
<reference evidence="5" key="1">
    <citation type="submission" date="2020-11" db="EMBL/GenBank/DDBJ databases">
        <title>Chlorella ohadii genome sequencing and assembly.</title>
        <authorList>
            <person name="Murik O."/>
            <person name="Treves H."/>
            <person name="Kedem I."/>
            <person name="Shotland Y."/>
            <person name="Kaplan A."/>
        </authorList>
    </citation>
    <scope>NUCLEOTIDE SEQUENCE</scope>
    <source>
        <strain evidence="5">1</strain>
    </source>
</reference>
<dbReference type="Gene3D" id="3.40.50.1000">
    <property type="entry name" value="HAD superfamily/HAD-like"/>
    <property type="match status" value="1"/>
</dbReference>
<evidence type="ECO:0000259" key="4">
    <source>
        <dbReference type="PROSITE" id="PS51352"/>
    </source>
</evidence>
<comment type="caution">
    <text evidence="5">The sequence shown here is derived from an EMBL/GenBank/DDBJ whole genome shotgun (WGS) entry which is preliminary data.</text>
</comment>
<dbReference type="InterPro" id="IPR006439">
    <property type="entry name" value="HAD-SF_hydro_IA"/>
</dbReference>
<accession>A0AAD5DL31</accession>
<dbReference type="SUPFAM" id="SSF101898">
    <property type="entry name" value="NHL repeat"/>
    <property type="match status" value="1"/>
</dbReference>
<dbReference type="CDD" id="cd14951">
    <property type="entry name" value="NHL-2_like"/>
    <property type="match status" value="1"/>
</dbReference>
<dbReference type="InterPro" id="IPR045302">
    <property type="entry name" value="NHL2_NHL_rpt_dom"/>
</dbReference>
<proteinExistence type="predicted"/>
<evidence type="ECO:0000256" key="1">
    <source>
        <dbReference type="ARBA" id="ARBA00022737"/>
    </source>
</evidence>
<dbReference type="InterPro" id="IPR036412">
    <property type="entry name" value="HAD-like_sf"/>
</dbReference>
<dbReference type="Gene3D" id="3.40.30.10">
    <property type="entry name" value="Glutaredoxin"/>
    <property type="match status" value="1"/>
</dbReference>
<dbReference type="PROSITE" id="PS51125">
    <property type="entry name" value="NHL"/>
    <property type="match status" value="1"/>
</dbReference>
<dbReference type="InterPro" id="IPR023198">
    <property type="entry name" value="PGP-like_dom2"/>
</dbReference>
<dbReference type="PANTHER" id="PTHR46388:SF2">
    <property type="entry name" value="NHL REPEAT-CONTAINING PROTEIN 2"/>
    <property type="match status" value="1"/>
</dbReference>
<dbReference type="FunFam" id="3.40.30.10:FF:000320">
    <property type="entry name" value="NHL repeat-containing protein 2"/>
    <property type="match status" value="1"/>
</dbReference>
<feature type="compositionally biased region" description="Low complexity" evidence="3">
    <location>
        <begin position="220"/>
        <end position="231"/>
    </location>
</feature>
<feature type="region of interest" description="Disordered" evidence="3">
    <location>
        <begin position="220"/>
        <end position="265"/>
    </location>
</feature>
<keyword evidence="1" id="KW-0677">Repeat</keyword>
<dbReference type="Pfam" id="PF00702">
    <property type="entry name" value="Hydrolase"/>
    <property type="match status" value="1"/>
</dbReference>
<dbReference type="CDD" id="cd07505">
    <property type="entry name" value="HAD_BPGM-like"/>
    <property type="match status" value="1"/>
</dbReference>